<dbReference type="VEuPathDB" id="FungiDB:PTTG_07737"/>
<keyword evidence="4" id="KW-1185">Reference proteome</keyword>
<feature type="compositionally biased region" description="Polar residues" evidence="1">
    <location>
        <begin position="111"/>
        <end position="137"/>
    </location>
</feature>
<feature type="compositionally biased region" description="Polar residues" evidence="1">
    <location>
        <begin position="415"/>
        <end position="427"/>
    </location>
</feature>
<dbReference type="EMBL" id="ADAS02000048">
    <property type="protein sequence ID" value="OAV93714.1"/>
    <property type="molecule type" value="Genomic_DNA"/>
</dbReference>
<evidence type="ECO:0000313" key="2">
    <source>
        <dbReference type="EMBL" id="OAV93714.1"/>
    </source>
</evidence>
<reference evidence="3" key="4">
    <citation type="submission" date="2025-05" db="UniProtKB">
        <authorList>
            <consortium name="EnsemblFungi"/>
        </authorList>
    </citation>
    <scope>IDENTIFICATION</scope>
    <source>
        <strain evidence="3">isolate 1-1 / race 1 (BBBD)</strain>
    </source>
</reference>
<dbReference type="Proteomes" id="UP000005240">
    <property type="component" value="Unassembled WGS sequence"/>
</dbReference>
<accession>A0A180GMG0</accession>
<evidence type="ECO:0000256" key="1">
    <source>
        <dbReference type="SAM" id="MobiDB-lite"/>
    </source>
</evidence>
<feature type="compositionally biased region" description="Low complexity" evidence="1">
    <location>
        <begin position="391"/>
        <end position="402"/>
    </location>
</feature>
<feature type="region of interest" description="Disordered" evidence="1">
    <location>
        <begin position="59"/>
        <end position="465"/>
    </location>
</feature>
<protein>
    <submittedName>
        <fullName evidence="2 3">Uncharacterized protein</fullName>
    </submittedName>
</protein>
<feature type="compositionally biased region" description="Low complexity" evidence="1">
    <location>
        <begin position="138"/>
        <end position="154"/>
    </location>
</feature>
<reference evidence="2" key="1">
    <citation type="submission" date="2009-11" db="EMBL/GenBank/DDBJ databases">
        <authorList>
            <consortium name="The Broad Institute Genome Sequencing Platform"/>
            <person name="Ward D."/>
            <person name="Feldgarden M."/>
            <person name="Earl A."/>
            <person name="Young S.K."/>
            <person name="Zeng Q."/>
            <person name="Koehrsen M."/>
            <person name="Alvarado L."/>
            <person name="Berlin A."/>
            <person name="Bochicchio J."/>
            <person name="Borenstein D."/>
            <person name="Chapman S.B."/>
            <person name="Chen Z."/>
            <person name="Engels R."/>
            <person name="Freedman E."/>
            <person name="Gellesch M."/>
            <person name="Goldberg J."/>
            <person name="Griggs A."/>
            <person name="Gujja S."/>
            <person name="Heilman E."/>
            <person name="Heiman D."/>
            <person name="Hepburn T."/>
            <person name="Howarth C."/>
            <person name="Jen D."/>
            <person name="Larson L."/>
            <person name="Lewis B."/>
            <person name="Mehta T."/>
            <person name="Park D."/>
            <person name="Pearson M."/>
            <person name="Roberts A."/>
            <person name="Saif S."/>
            <person name="Shea T."/>
            <person name="Shenoy N."/>
            <person name="Sisk P."/>
            <person name="Stolte C."/>
            <person name="Sykes S."/>
            <person name="Thomson T."/>
            <person name="Walk T."/>
            <person name="White J."/>
            <person name="Yandava C."/>
            <person name="Izard J."/>
            <person name="Baranova O.V."/>
            <person name="Blanton J.M."/>
            <person name="Tanner A.C."/>
            <person name="Dewhirst F.E."/>
            <person name="Haas B."/>
            <person name="Nusbaum C."/>
            <person name="Birren B."/>
        </authorList>
    </citation>
    <scope>NUCLEOTIDE SEQUENCE [LARGE SCALE GENOMIC DNA]</scope>
    <source>
        <strain evidence="2">1-1 BBBD Race 1</strain>
    </source>
</reference>
<name>A0A180GMG0_PUCT1</name>
<dbReference type="OrthoDB" id="10673288at2759"/>
<reference evidence="2" key="2">
    <citation type="submission" date="2016-05" db="EMBL/GenBank/DDBJ databases">
        <title>Comparative analysis highlights variable genome content of wheat rusts and divergence of the mating loci.</title>
        <authorList>
            <person name="Cuomo C.A."/>
            <person name="Bakkeren G."/>
            <person name="Szabo L."/>
            <person name="Khalil H."/>
            <person name="Joly D."/>
            <person name="Goldberg J."/>
            <person name="Young S."/>
            <person name="Zeng Q."/>
            <person name="Fellers J."/>
        </authorList>
    </citation>
    <scope>NUCLEOTIDE SEQUENCE [LARGE SCALE GENOMIC DNA]</scope>
    <source>
        <strain evidence="2">1-1 BBBD Race 1</strain>
    </source>
</reference>
<feature type="compositionally biased region" description="Acidic residues" evidence="1">
    <location>
        <begin position="270"/>
        <end position="298"/>
    </location>
</feature>
<gene>
    <name evidence="2" type="ORF">PTTG_07737</name>
</gene>
<dbReference type="STRING" id="630390.A0A180GMG0"/>
<organism evidence="2">
    <name type="scientific">Puccinia triticina (isolate 1-1 / race 1 (BBBD))</name>
    <name type="common">Brown leaf rust fungus</name>
    <dbReference type="NCBI Taxonomy" id="630390"/>
    <lineage>
        <taxon>Eukaryota</taxon>
        <taxon>Fungi</taxon>
        <taxon>Dikarya</taxon>
        <taxon>Basidiomycota</taxon>
        <taxon>Pucciniomycotina</taxon>
        <taxon>Pucciniomycetes</taxon>
        <taxon>Pucciniales</taxon>
        <taxon>Pucciniaceae</taxon>
        <taxon>Puccinia</taxon>
    </lineage>
</organism>
<feature type="compositionally biased region" description="Pro residues" evidence="1">
    <location>
        <begin position="92"/>
        <end position="107"/>
    </location>
</feature>
<feature type="compositionally biased region" description="Polar residues" evidence="1">
    <location>
        <begin position="307"/>
        <end position="323"/>
    </location>
</feature>
<feature type="compositionally biased region" description="Polar residues" evidence="1">
    <location>
        <begin position="449"/>
        <end position="465"/>
    </location>
</feature>
<proteinExistence type="predicted"/>
<feature type="compositionally biased region" description="Low complexity" evidence="1">
    <location>
        <begin position="343"/>
        <end position="361"/>
    </location>
</feature>
<feature type="compositionally biased region" description="Low complexity" evidence="1">
    <location>
        <begin position="244"/>
        <end position="255"/>
    </location>
</feature>
<sequence length="490" mass="53884">MSSHEYFDPYDKIWKIADLSAFIYRLNPHEVIASNAKIEQYREIAMRLILERNGAQLSDTRVTRQTRKNTADNNLRAGAPQQNPPLAIQKPRPGPKAKPVSRAPPPAVLKASNTCAPPATSTTRPLTLTSNGSAQAFKTSKNTTRPTTPTVTKPVLKRRPPSPAQPVLKKLKATRSNAEPVGPKIVPQPSLRSHTPAIAKAVSQPIVTKPRAQVPPETVQRKRVASVHFAETDRKRTRQPPPSDLASESQSSDSQGSDDHTDSRSGDSNTQDDEEDEEDKDVEEDDEDEEVEEIDEIQESNTRPEESGSSYEASNHSYASSQAGDDEPIVIKRLNSSVDVLHNHSSSSQHQPDSSLLQQSQMKARQMNIAVQSANSAVRELRQTHKTACESNSTTPSANTSTQGLRQTHKKTRESNATTQPVSPSIHQNHKKARNSNAATRSQQKDRSNVSQDQHTISRVATSHSGLTAGRLHEYMPGYGQFSNSLLITK</sequence>
<evidence type="ECO:0000313" key="4">
    <source>
        <dbReference type="Proteomes" id="UP000005240"/>
    </source>
</evidence>
<dbReference type="EnsemblFungi" id="PTTG_07737-t43_1">
    <property type="protein sequence ID" value="PTTG_07737-t43_1-p1"/>
    <property type="gene ID" value="PTTG_07737"/>
</dbReference>
<dbReference type="AlphaFoldDB" id="A0A180GMG0"/>
<reference evidence="3 4" key="3">
    <citation type="journal article" date="2017" name="G3 (Bethesda)">
        <title>Comparative analysis highlights variable genome content of wheat rusts and divergence of the mating loci.</title>
        <authorList>
            <person name="Cuomo C.A."/>
            <person name="Bakkeren G."/>
            <person name="Khalil H.B."/>
            <person name="Panwar V."/>
            <person name="Joly D."/>
            <person name="Linning R."/>
            <person name="Sakthikumar S."/>
            <person name="Song X."/>
            <person name="Adiconis X."/>
            <person name="Fan L."/>
            <person name="Goldberg J.M."/>
            <person name="Levin J.Z."/>
            <person name="Young S."/>
            <person name="Zeng Q."/>
            <person name="Anikster Y."/>
            <person name="Bruce M."/>
            <person name="Wang M."/>
            <person name="Yin C."/>
            <person name="McCallum B."/>
            <person name="Szabo L.J."/>
            <person name="Hulbert S."/>
            <person name="Chen X."/>
            <person name="Fellers J.P."/>
        </authorList>
    </citation>
    <scope>NUCLEOTIDE SEQUENCE</scope>
    <source>
        <strain evidence="3">isolate 1-1 / race 1 (BBBD)</strain>
        <strain evidence="4">Isolate 1-1 / race 1 (BBBD)</strain>
    </source>
</reference>
<evidence type="ECO:0000313" key="3">
    <source>
        <dbReference type="EnsemblFungi" id="PTTG_07737-t43_1-p1"/>
    </source>
</evidence>